<dbReference type="EMBL" id="FOZW01000010">
    <property type="protein sequence ID" value="SFT11062.1"/>
    <property type="molecule type" value="Genomic_DNA"/>
</dbReference>
<name>A0A1I6VBN2_9RHOB</name>
<dbReference type="RefSeq" id="WP_092427622.1">
    <property type="nucleotide sequence ID" value="NZ_FNCL01000010.1"/>
</dbReference>
<dbReference type="InterPro" id="IPR036568">
    <property type="entry name" value="GGCT-like_sf"/>
</dbReference>
<gene>
    <name evidence="1" type="ORF">SAMN04488050_110200</name>
</gene>
<dbReference type="SUPFAM" id="SSF110857">
    <property type="entry name" value="Gamma-glutamyl cyclotransferase-like"/>
    <property type="match status" value="1"/>
</dbReference>
<organism evidence="1 2">
    <name type="scientific">Alloyangia pacifica</name>
    <dbReference type="NCBI Taxonomy" id="311180"/>
    <lineage>
        <taxon>Bacteria</taxon>
        <taxon>Pseudomonadati</taxon>
        <taxon>Pseudomonadota</taxon>
        <taxon>Alphaproteobacteria</taxon>
        <taxon>Rhodobacterales</taxon>
        <taxon>Roseobacteraceae</taxon>
        <taxon>Alloyangia</taxon>
    </lineage>
</organism>
<evidence type="ECO:0000313" key="2">
    <source>
        <dbReference type="Proteomes" id="UP000199392"/>
    </source>
</evidence>
<reference evidence="2" key="1">
    <citation type="submission" date="2016-10" db="EMBL/GenBank/DDBJ databases">
        <authorList>
            <person name="Varghese N."/>
            <person name="Submissions S."/>
        </authorList>
    </citation>
    <scope>NUCLEOTIDE SEQUENCE [LARGE SCALE GENOMIC DNA]</scope>
    <source>
        <strain evidence="2">DSM 26894</strain>
    </source>
</reference>
<evidence type="ECO:0000313" key="1">
    <source>
        <dbReference type="EMBL" id="SFT11062.1"/>
    </source>
</evidence>
<dbReference type="CDD" id="cd06661">
    <property type="entry name" value="GGCT_like"/>
    <property type="match status" value="1"/>
</dbReference>
<sequence>MSTSYFFGYGSLVNRRTHGFAPAHRASASGWRRVWAQVPGRPVSLLTVVRDASCEIDGLIAPVDADGWAALDLREACYDRTDALRDVRHPAETVDELAIYVVPEADRLSPDAEHPVLLSYLDVVLQGYLGEFGKEGAERFIATTANWDAPILNDRAAPQYPRDQSLTDAERAFVDAALSDLGARILAG</sequence>
<dbReference type="Proteomes" id="UP000199392">
    <property type="component" value="Unassembled WGS sequence"/>
</dbReference>
<keyword evidence="2" id="KW-1185">Reference proteome</keyword>
<dbReference type="Gene3D" id="3.10.490.10">
    <property type="entry name" value="Gamma-glutamyl cyclotransferase-like"/>
    <property type="match status" value="1"/>
</dbReference>
<dbReference type="AlphaFoldDB" id="A0A1I6VBN2"/>
<dbReference type="STRING" id="311180.SAMN04488050_110200"/>
<protein>
    <recommendedName>
        <fullName evidence="3">Gamma-glutamylcyclotransferase</fullName>
    </recommendedName>
</protein>
<dbReference type="OrthoDB" id="5567366at2"/>
<evidence type="ECO:0008006" key="3">
    <source>
        <dbReference type="Google" id="ProtNLM"/>
    </source>
</evidence>
<proteinExistence type="predicted"/>
<accession>A0A1I6VBN2</accession>
<dbReference type="InterPro" id="IPR013024">
    <property type="entry name" value="GGCT-like"/>
</dbReference>